<dbReference type="OrthoDB" id="3069034at2759"/>
<organism evidence="1 2">
    <name type="scientific">Hebeloma cylindrosporum</name>
    <dbReference type="NCBI Taxonomy" id="76867"/>
    <lineage>
        <taxon>Eukaryota</taxon>
        <taxon>Fungi</taxon>
        <taxon>Dikarya</taxon>
        <taxon>Basidiomycota</taxon>
        <taxon>Agaricomycotina</taxon>
        <taxon>Agaricomycetes</taxon>
        <taxon>Agaricomycetidae</taxon>
        <taxon>Agaricales</taxon>
        <taxon>Agaricineae</taxon>
        <taxon>Hymenogastraceae</taxon>
        <taxon>Hebeloma</taxon>
    </lineage>
</organism>
<accession>A0A0C3BDY0</accession>
<name>A0A0C3BDY0_HEBCY</name>
<dbReference type="AlphaFoldDB" id="A0A0C3BDY0"/>
<dbReference type="HOGENOM" id="CLU_969962_0_0_1"/>
<reference evidence="1 2" key="1">
    <citation type="submission" date="2014-04" db="EMBL/GenBank/DDBJ databases">
        <authorList>
            <consortium name="DOE Joint Genome Institute"/>
            <person name="Kuo A."/>
            <person name="Gay G."/>
            <person name="Dore J."/>
            <person name="Kohler A."/>
            <person name="Nagy L.G."/>
            <person name="Floudas D."/>
            <person name="Copeland A."/>
            <person name="Barry K.W."/>
            <person name="Cichocki N."/>
            <person name="Veneault-Fourrey C."/>
            <person name="LaButti K."/>
            <person name="Lindquist E.A."/>
            <person name="Lipzen A."/>
            <person name="Lundell T."/>
            <person name="Morin E."/>
            <person name="Murat C."/>
            <person name="Sun H."/>
            <person name="Tunlid A."/>
            <person name="Henrissat B."/>
            <person name="Grigoriev I.V."/>
            <person name="Hibbett D.S."/>
            <person name="Martin F."/>
            <person name="Nordberg H.P."/>
            <person name="Cantor M.N."/>
            <person name="Hua S.X."/>
        </authorList>
    </citation>
    <scope>NUCLEOTIDE SEQUENCE [LARGE SCALE GENOMIC DNA]</scope>
    <source>
        <strain evidence="2">h7</strain>
    </source>
</reference>
<dbReference type="Proteomes" id="UP000053424">
    <property type="component" value="Unassembled WGS sequence"/>
</dbReference>
<reference evidence="2" key="2">
    <citation type="submission" date="2015-01" db="EMBL/GenBank/DDBJ databases">
        <title>Evolutionary Origins and Diversification of the Mycorrhizal Mutualists.</title>
        <authorList>
            <consortium name="DOE Joint Genome Institute"/>
            <consortium name="Mycorrhizal Genomics Consortium"/>
            <person name="Kohler A."/>
            <person name="Kuo A."/>
            <person name="Nagy L.G."/>
            <person name="Floudas D."/>
            <person name="Copeland A."/>
            <person name="Barry K.W."/>
            <person name="Cichocki N."/>
            <person name="Veneault-Fourrey C."/>
            <person name="LaButti K."/>
            <person name="Lindquist E.A."/>
            <person name="Lipzen A."/>
            <person name="Lundell T."/>
            <person name="Morin E."/>
            <person name="Murat C."/>
            <person name="Riley R."/>
            <person name="Ohm R."/>
            <person name="Sun H."/>
            <person name="Tunlid A."/>
            <person name="Henrissat B."/>
            <person name="Grigoriev I.V."/>
            <person name="Hibbett D.S."/>
            <person name="Martin F."/>
        </authorList>
    </citation>
    <scope>NUCLEOTIDE SEQUENCE [LARGE SCALE GENOMIC DNA]</scope>
    <source>
        <strain evidence="2">h7</strain>
    </source>
</reference>
<dbReference type="EMBL" id="KN831835">
    <property type="protein sequence ID" value="KIM35010.1"/>
    <property type="molecule type" value="Genomic_DNA"/>
</dbReference>
<protein>
    <recommendedName>
        <fullName evidence="3">F-box domain-containing protein</fullName>
    </recommendedName>
</protein>
<evidence type="ECO:0008006" key="3">
    <source>
        <dbReference type="Google" id="ProtNLM"/>
    </source>
</evidence>
<proteinExistence type="predicted"/>
<gene>
    <name evidence="1" type="ORF">M413DRAFT_32829</name>
</gene>
<sequence length="230" mass="25693">MRPSSEKTDHYGWSGSGQAPLAAFKRITININVSERLEELDLLPITGLDRTLEEKIVINGDRVDLSSALYLEEFRFQGSHLFLAEKLLNLPRAFLTLLSITCSKISVNDTLFTLQACPYLTEATFATVCAEVDCELGNRFDLKLVGKLPSPLLKLTITTSVDVTHFMRSLDWKYVPIITINVLDDGVAAQNWERCFACVPMGTQVTMNGNFSNENMAEIRGDIFCVSFGR</sequence>
<evidence type="ECO:0000313" key="2">
    <source>
        <dbReference type="Proteomes" id="UP000053424"/>
    </source>
</evidence>
<keyword evidence="2" id="KW-1185">Reference proteome</keyword>
<evidence type="ECO:0000313" key="1">
    <source>
        <dbReference type="EMBL" id="KIM35010.1"/>
    </source>
</evidence>